<dbReference type="EnsemblPlants" id="Pp3c3_37730V3.4">
    <property type="protein sequence ID" value="Pp3c3_37730V3.4"/>
    <property type="gene ID" value="Pp3c3_37730"/>
</dbReference>
<dbReference type="Gramene" id="Pp3c3_37730V3.4">
    <property type="protein sequence ID" value="Pp3c3_37730V3.4"/>
    <property type="gene ID" value="Pp3c3_37730"/>
</dbReference>
<proteinExistence type="predicted"/>
<reference evidence="1" key="3">
    <citation type="submission" date="2020-12" db="UniProtKB">
        <authorList>
            <consortium name="EnsemblPlants"/>
        </authorList>
    </citation>
    <scope>IDENTIFICATION</scope>
</reference>
<dbReference type="InParanoid" id="A0A7I4DET0"/>
<dbReference type="EnsemblPlants" id="Pp3c3_37730V3.5">
    <property type="protein sequence ID" value="Pp3c3_37730V3.5"/>
    <property type="gene ID" value="Pp3c3_37730"/>
</dbReference>
<dbReference type="AlphaFoldDB" id="A0A7I4DET0"/>
<dbReference type="Proteomes" id="UP000006727">
    <property type="component" value="Chromosome 3"/>
</dbReference>
<reference evidence="1 2" key="2">
    <citation type="journal article" date="2018" name="Plant J.">
        <title>The Physcomitrella patens chromosome-scale assembly reveals moss genome structure and evolution.</title>
        <authorList>
            <person name="Lang D."/>
            <person name="Ullrich K.K."/>
            <person name="Murat F."/>
            <person name="Fuchs J."/>
            <person name="Jenkins J."/>
            <person name="Haas F.B."/>
            <person name="Piednoel M."/>
            <person name="Gundlach H."/>
            <person name="Van Bel M."/>
            <person name="Meyberg R."/>
            <person name="Vives C."/>
            <person name="Morata J."/>
            <person name="Symeonidi A."/>
            <person name="Hiss M."/>
            <person name="Muchero W."/>
            <person name="Kamisugi Y."/>
            <person name="Saleh O."/>
            <person name="Blanc G."/>
            <person name="Decker E.L."/>
            <person name="van Gessel N."/>
            <person name="Grimwood J."/>
            <person name="Hayes R.D."/>
            <person name="Graham S.W."/>
            <person name="Gunter L.E."/>
            <person name="McDaniel S.F."/>
            <person name="Hoernstein S.N.W."/>
            <person name="Larsson A."/>
            <person name="Li F.W."/>
            <person name="Perroud P.F."/>
            <person name="Phillips J."/>
            <person name="Ranjan P."/>
            <person name="Rokshar D.S."/>
            <person name="Rothfels C.J."/>
            <person name="Schneider L."/>
            <person name="Shu S."/>
            <person name="Stevenson D.W."/>
            <person name="Thummler F."/>
            <person name="Tillich M."/>
            <person name="Villarreal Aguilar J.C."/>
            <person name="Widiez T."/>
            <person name="Wong G.K."/>
            <person name="Wymore A."/>
            <person name="Zhang Y."/>
            <person name="Zimmer A.D."/>
            <person name="Quatrano R.S."/>
            <person name="Mayer K.F.X."/>
            <person name="Goodstein D."/>
            <person name="Casacuberta J.M."/>
            <person name="Vandepoele K."/>
            <person name="Reski R."/>
            <person name="Cuming A.C."/>
            <person name="Tuskan G.A."/>
            <person name="Maumus F."/>
            <person name="Salse J."/>
            <person name="Schmutz J."/>
            <person name="Rensing S.A."/>
        </authorList>
    </citation>
    <scope>NUCLEOTIDE SEQUENCE [LARGE SCALE GENOMIC DNA]</scope>
    <source>
        <strain evidence="1 2">cv. Gransden 2004</strain>
    </source>
</reference>
<dbReference type="Gramene" id="Pp3c3_37730V3.5">
    <property type="protein sequence ID" value="Pp3c3_37730V3.5"/>
    <property type="gene ID" value="Pp3c3_37730"/>
</dbReference>
<organism evidence="1 2">
    <name type="scientific">Physcomitrium patens</name>
    <name type="common">Spreading-leaved earth moss</name>
    <name type="synonym">Physcomitrella patens</name>
    <dbReference type="NCBI Taxonomy" id="3218"/>
    <lineage>
        <taxon>Eukaryota</taxon>
        <taxon>Viridiplantae</taxon>
        <taxon>Streptophyta</taxon>
        <taxon>Embryophyta</taxon>
        <taxon>Bryophyta</taxon>
        <taxon>Bryophytina</taxon>
        <taxon>Bryopsida</taxon>
        <taxon>Funariidae</taxon>
        <taxon>Funariales</taxon>
        <taxon>Funariaceae</taxon>
        <taxon>Physcomitrium</taxon>
    </lineage>
</organism>
<evidence type="ECO:0000313" key="2">
    <source>
        <dbReference type="Proteomes" id="UP000006727"/>
    </source>
</evidence>
<accession>A0A7I4DET0</accession>
<protein>
    <submittedName>
        <fullName evidence="1">Uncharacterized protein</fullName>
    </submittedName>
</protein>
<evidence type="ECO:0000313" key="1">
    <source>
        <dbReference type="EnsemblPlants" id="Pp3c3_37730V3.5"/>
    </source>
</evidence>
<sequence>MASSEKTTQGPPIALQHDAVFEDPFRTPKQQNLSEAASIYFCLWQPSATITLTASSPRTAKSKPRFKTKCLGSTFHMSYVSCICKHWVSLA</sequence>
<keyword evidence="2" id="KW-1185">Reference proteome</keyword>
<dbReference type="EMBL" id="ABEU02000003">
    <property type="status" value="NOT_ANNOTATED_CDS"/>
    <property type="molecule type" value="Genomic_DNA"/>
</dbReference>
<name>A0A7I4DET0_PHYPA</name>
<reference evidence="1 2" key="1">
    <citation type="journal article" date="2008" name="Science">
        <title>The Physcomitrella genome reveals evolutionary insights into the conquest of land by plants.</title>
        <authorList>
            <person name="Rensing S."/>
            <person name="Lang D."/>
            <person name="Zimmer A."/>
            <person name="Terry A."/>
            <person name="Salamov A."/>
            <person name="Shapiro H."/>
            <person name="Nishiyama T."/>
            <person name="Perroud P.-F."/>
            <person name="Lindquist E."/>
            <person name="Kamisugi Y."/>
            <person name="Tanahashi T."/>
            <person name="Sakakibara K."/>
            <person name="Fujita T."/>
            <person name="Oishi K."/>
            <person name="Shin-I T."/>
            <person name="Kuroki Y."/>
            <person name="Toyoda A."/>
            <person name="Suzuki Y."/>
            <person name="Hashimoto A."/>
            <person name="Yamaguchi K."/>
            <person name="Sugano A."/>
            <person name="Kohara Y."/>
            <person name="Fujiyama A."/>
            <person name="Anterola A."/>
            <person name="Aoki S."/>
            <person name="Ashton N."/>
            <person name="Barbazuk W.B."/>
            <person name="Barker E."/>
            <person name="Bennetzen J."/>
            <person name="Bezanilla M."/>
            <person name="Blankenship R."/>
            <person name="Cho S.H."/>
            <person name="Dutcher S."/>
            <person name="Estelle M."/>
            <person name="Fawcett J.A."/>
            <person name="Gundlach H."/>
            <person name="Hanada K."/>
            <person name="Heyl A."/>
            <person name="Hicks K.A."/>
            <person name="Hugh J."/>
            <person name="Lohr M."/>
            <person name="Mayer K."/>
            <person name="Melkozernov A."/>
            <person name="Murata T."/>
            <person name="Nelson D."/>
            <person name="Pils B."/>
            <person name="Prigge M."/>
            <person name="Reiss B."/>
            <person name="Renner T."/>
            <person name="Rombauts S."/>
            <person name="Rushton P."/>
            <person name="Sanderfoot A."/>
            <person name="Schween G."/>
            <person name="Shiu S.-H."/>
            <person name="Stueber K."/>
            <person name="Theodoulou F.L."/>
            <person name="Tu H."/>
            <person name="Van de Peer Y."/>
            <person name="Verrier P.J."/>
            <person name="Waters E."/>
            <person name="Wood A."/>
            <person name="Yang L."/>
            <person name="Cove D."/>
            <person name="Cuming A."/>
            <person name="Hasebe M."/>
            <person name="Lucas S."/>
            <person name="Mishler D.B."/>
            <person name="Reski R."/>
            <person name="Grigoriev I."/>
            <person name="Quatrano R.S."/>
            <person name="Boore J.L."/>
        </authorList>
    </citation>
    <scope>NUCLEOTIDE SEQUENCE [LARGE SCALE GENOMIC DNA]</scope>
    <source>
        <strain evidence="1 2">cv. Gransden 2004</strain>
    </source>
</reference>